<dbReference type="NCBIfam" id="TIGR03168">
    <property type="entry name" value="1-PFK"/>
    <property type="match status" value="1"/>
</dbReference>
<reference evidence="8" key="1">
    <citation type="journal article" date="2021" name="PeerJ">
        <title>Extensive microbial diversity within the chicken gut microbiome revealed by metagenomics and culture.</title>
        <authorList>
            <person name="Gilroy R."/>
            <person name="Ravi A."/>
            <person name="Getino M."/>
            <person name="Pursley I."/>
            <person name="Horton D.L."/>
            <person name="Alikhan N.F."/>
            <person name="Baker D."/>
            <person name="Gharbi K."/>
            <person name="Hall N."/>
            <person name="Watson M."/>
            <person name="Adriaenssens E.M."/>
            <person name="Foster-Nyarko E."/>
            <person name="Jarju S."/>
            <person name="Secka A."/>
            <person name="Antonio M."/>
            <person name="Oren A."/>
            <person name="Chaudhuri R.R."/>
            <person name="La Ragione R."/>
            <person name="Hildebrand F."/>
            <person name="Pallen M.J."/>
        </authorList>
    </citation>
    <scope>NUCLEOTIDE SEQUENCE</scope>
    <source>
        <strain evidence="8">CHK188-5543</strain>
    </source>
</reference>
<evidence type="ECO:0000256" key="1">
    <source>
        <dbReference type="ARBA" id="ARBA00005380"/>
    </source>
</evidence>
<dbReference type="EMBL" id="DXES01000102">
    <property type="protein sequence ID" value="HIX65520.1"/>
    <property type="molecule type" value="Genomic_DNA"/>
</dbReference>
<dbReference type="InterPro" id="IPR011611">
    <property type="entry name" value="PfkB_dom"/>
</dbReference>
<keyword evidence="4 8" id="KW-0418">Kinase</keyword>
<sequence>MRFGKIITLSLNPVADITLYVEELRPGTENQVCKELYDAAGKAVDVSRVLQSYGLPNTALIVAGEENSRRYFDRLKDENVATRVIFTPGRIRENISIVSAGGAMTRLIRQGPTLRPRTIDELEAVLEEEVAPSTLVVVAGLLPQGVTEEIFCEICAFIRRSGGAVALDSRDATLANLPKLQPWVIKPNYEELCALVGWRPANDGELKQALQQVHEAGASHVLASLGPEGMAYTNGRVTYRAQVPQLEEVKSTVGAGDAALAGFLIAHDYQYDLKRSVQLAAAFGTASCLVEGTNPPRRISVGMINNQVTVYEI</sequence>
<protein>
    <recommendedName>
        <fullName evidence="6">Tagatose-6-phosphate kinase</fullName>
        <ecNumber evidence="6">2.7.1.144</ecNumber>
    </recommendedName>
</protein>
<organism evidence="8 9">
    <name type="scientific">Candidatus Anaerotruncus excrementipullorum</name>
    <dbReference type="NCBI Taxonomy" id="2838465"/>
    <lineage>
        <taxon>Bacteria</taxon>
        <taxon>Bacillati</taxon>
        <taxon>Bacillota</taxon>
        <taxon>Clostridia</taxon>
        <taxon>Eubacteriales</taxon>
        <taxon>Oscillospiraceae</taxon>
        <taxon>Anaerotruncus</taxon>
    </lineage>
</organism>
<dbReference type="AlphaFoldDB" id="A0A9D1WRJ9"/>
<name>A0A9D1WRJ9_9FIRM</name>
<evidence type="ECO:0000313" key="8">
    <source>
        <dbReference type="EMBL" id="HIX65520.1"/>
    </source>
</evidence>
<dbReference type="PANTHER" id="PTHR46566:SF2">
    <property type="entry name" value="ATP-DEPENDENT 6-PHOSPHOFRUCTOKINASE ISOZYME 2"/>
    <property type="match status" value="1"/>
</dbReference>
<evidence type="ECO:0000256" key="5">
    <source>
        <dbReference type="ARBA" id="ARBA00022840"/>
    </source>
</evidence>
<gene>
    <name evidence="8" type="ORF">H9736_04655</name>
</gene>
<dbReference type="GO" id="GO:0005524">
    <property type="term" value="F:ATP binding"/>
    <property type="evidence" value="ECO:0007669"/>
    <property type="project" value="UniProtKB-KW"/>
</dbReference>
<dbReference type="GO" id="GO:0005829">
    <property type="term" value="C:cytosol"/>
    <property type="evidence" value="ECO:0007669"/>
    <property type="project" value="TreeGrafter"/>
</dbReference>
<dbReference type="GO" id="GO:0008443">
    <property type="term" value="F:phosphofructokinase activity"/>
    <property type="evidence" value="ECO:0007669"/>
    <property type="project" value="TreeGrafter"/>
</dbReference>
<evidence type="ECO:0000256" key="2">
    <source>
        <dbReference type="ARBA" id="ARBA00022679"/>
    </source>
</evidence>
<comment type="similarity">
    <text evidence="6">Belongs to the carbohydrate kinase PfkB family. LacC subfamily.</text>
</comment>
<evidence type="ECO:0000256" key="4">
    <source>
        <dbReference type="ARBA" id="ARBA00022777"/>
    </source>
</evidence>
<comment type="pathway">
    <text evidence="6">Carbohydrate metabolism; D-tagatose 6-phosphate degradation; D-glyceraldehyde 3-phosphate and glycerone phosphate from D-tagatose 6-phosphate: step 1/2.</text>
</comment>
<evidence type="ECO:0000256" key="3">
    <source>
        <dbReference type="ARBA" id="ARBA00022741"/>
    </source>
</evidence>
<comment type="caution">
    <text evidence="8">The sequence shown here is derived from an EMBL/GenBank/DDBJ whole genome shotgun (WGS) entry which is preliminary data.</text>
</comment>
<dbReference type="EC" id="2.7.1.144" evidence="6"/>
<dbReference type="PANTHER" id="PTHR46566">
    <property type="entry name" value="1-PHOSPHOFRUCTOKINASE-RELATED"/>
    <property type="match status" value="1"/>
</dbReference>
<keyword evidence="3 6" id="KW-0547">Nucleotide-binding</keyword>
<dbReference type="GO" id="GO:0009024">
    <property type="term" value="F:tagatose-6-phosphate kinase activity"/>
    <property type="evidence" value="ECO:0007669"/>
    <property type="project" value="UniProtKB-EC"/>
</dbReference>
<dbReference type="SUPFAM" id="SSF53613">
    <property type="entry name" value="Ribokinase-like"/>
    <property type="match status" value="1"/>
</dbReference>
<dbReference type="InterPro" id="IPR002173">
    <property type="entry name" value="Carboh/pur_kinase_PfkB_CS"/>
</dbReference>
<keyword evidence="2 6" id="KW-0808">Transferase</keyword>
<dbReference type="PROSITE" id="PS00584">
    <property type="entry name" value="PFKB_KINASES_2"/>
    <property type="match status" value="1"/>
</dbReference>
<accession>A0A9D1WRJ9</accession>
<dbReference type="PIRSF" id="PIRSF000535">
    <property type="entry name" value="1PFK/6PFK/LacC"/>
    <property type="match status" value="1"/>
</dbReference>
<proteinExistence type="inferred from homology"/>
<evidence type="ECO:0000259" key="7">
    <source>
        <dbReference type="Pfam" id="PF00294"/>
    </source>
</evidence>
<comment type="catalytic activity">
    <reaction evidence="6">
        <text>D-tagatofuranose 6-phosphate + ATP = D-tagatofuranose 1,6-bisphosphate + ADP + H(+)</text>
        <dbReference type="Rhea" id="RHEA:12420"/>
        <dbReference type="ChEBI" id="CHEBI:15378"/>
        <dbReference type="ChEBI" id="CHEBI:30616"/>
        <dbReference type="ChEBI" id="CHEBI:58694"/>
        <dbReference type="ChEBI" id="CHEBI:58695"/>
        <dbReference type="ChEBI" id="CHEBI:456216"/>
        <dbReference type="EC" id="2.7.1.144"/>
    </reaction>
</comment>
<feature type="domain" description="Carbohydrate kinase PfkB" evidence="7">
    <location>
        <begin position="15"/>
        <end position="296"/>
    </location>
</feature>
<dbReference type="Pfam" id="PF00294">
    <property type="entry name" value="PfkB"/>
    <property type="match status" value="1"/>
</dbReference>
<comment type="similarity">
    <text evidence="1">Belongs to the carbohydrate kinase pfkB family.</text>
</comment>
<dbReference type="GO" id="GO:0005988">
    <property type="term" value="P:lactose metabolic process"/>
    <property type="evidence" value="ECO:0007669"/>
    <property type="project" value="UniProtKB-KW"/>
</dbReference>
<evidence type="ECO:0000256" key="6">
    <source>
        <dbReference type="PIRNR" id="PIRNR000535"/>
    </source>
</evidence>
<reference evidence="8" key="2">
    <citation type="submission" date="2021-04" db="EMBL/GenBank/DDBJ databases">
        <authorList>
            <person name="Gilroy R."/>
        </authorList>
    </citation>
    <scope>NUCLEOTIDE SEQUENCE</scope>
    <source>
        <strain evidence="8">CHK188-5543</strain>
    </source>
</reference>
<dbReference type="Proteomes" id="UP000886800">
    <property type="component" value="Unassembled WGS sequence"/>
</dbReference>
<evidence type="ECO:0000313" key="9">
    <source>
        <dbReference type="Proteomes" id="UP000886800"/>
    </source>
</evidence>
<dbReference type="InterPro" id="IPR029056">
    <property type="entry name" value="Ribokinase-like"/>
</dbReference>
<dbReference type="Gene3D" id="3.40.1190.20">
    <property type="match status" value="1"/>
</dbReference>
<dbReference type="InterPro" id="IPR017583">
    <property type="entry name" value="Tagatose/fructose_Pkinase"/>
</dbReference>
<keyword evidence="6" id="KW-0423">Lactose metabolism</keyword>
<keyword evidence="5 6" id="KW-0067">ATP-binding</keyword>